<keyword evidence="2" id="KW-1185">Reference proteome</keyword>
<evidence type="ECO:0000313" key="2">
    <source>
        <dbReference type="Proteomes" id="UP000789405"/>
    </source>
</evidence>
<gene>
    <name evidence="1" type="ORF">DERYTH_LOCUS8283</name>
</gene>
<proteinExistence type="predicted"/>
<sequence length="363" mass="40738">MPCYADTIVKIYYVKQNVSSKDPIYERDSETQAVFVKDNFFCVGGKIVPGFFEGKKRAKMTVSTSTHVTILNKAVSSNKCPLKVSLVGIPQEMPNEVNDDVIISTLVTDYAGQEYNFFLKVVFSRYVSQFSYLKSNMHPQESLIFVVSQLEIINNELYVYARDINYVDTQFNNKKNVIFDRGVPQVSSASKNSVRSRLLVTHRNVADKPKFNSDHNVESSVSSGDYVGEGDSNLVNNFRSLRCARVEEYDDSVEDFNNDGSEVCNDFGENFEGKFKKEVSVSSGDHVDINGSSSSYSSKRVRVEDSGESIGRSCMGDCDDLFVSDRDGEVISSDKKGKGHADRVLRSSFRLHSFDSDSINYKE</sequence>
<name>A0A9N9CU13_9GLOM</name>
<comment type="caution">
    <text evidence="1">The sequence shown here is derived from an EMBL/GenBank/DDBJ whole genome shotgun (WGS) entry which is preliminary data.</text>
</comment>
<accession>A0A9N9CU13</accession>
<dbReference type="AlphaFoldDB" id="A0A9N9CU13"/>
<reference evidence="1" key="1">
    <citation type="submission" date="2021-06" db="EMBL/GenBank/DDBJ databases">
        <authorList>
            <person name="Kallberg Y."/>
            <person name="Tangrot J."/>
            <person name="Rosling A."/>
        </authorList>
    </citation>
    <scope>NUCLEOTIDE SEQUENCE</scope>
    <source>
        <strain evidence="1">MA453B</strain>
    </source>
</reference>
<organism evidence="1 2">
    <name type="scientific">Dentiscutata erythropus</name>
    <dbReference type="NCBI Taxonomy" id="1348616"/>
    <lineage>
        <taxon>Eukaryota</taxon>
        <taxon>Fungi</taxon>
        <taxon>Fungi incertae sedis</taxon>
        <taxon>Mucoromycota</taxon>
        <taxon>Glomeromycotina</taxon>
        <taxon>Glomeromycetes</taxon>
        <taxon>Diversisporales</taxon>
        <taxon>Gigasporaceae</taxon>
        <taxon>Dentiscutata</taxon>
    </lineage>
</organism>
<protein>
    <submittedName>
        <fullName evidence="1">23465_t:CDS:1</fullName>
    </submittedName>
</protein>
<evidence type="ECO:0000313" key="1">
    <source>
        <dbReference type="EMBL" id="CAG8613888.1"/>
    </source>
</evidence>
<dbReference type="Proteomes" id="UP000789405">
    <property type="component" value="Unassembled WGS sequence"/>
</dbReference>
<dbReference type="EMBL" id="CAJVPY010004240">
    <property type="protein sequence ID" value="CAG8613888.1"/>
    <property type="molecule type" value="Genomic_DNA"/>
</dbReference>